<proteinExistence type="predicted"/>
<evidence type="ECO:0008006" key="3">
    <source>
        <dbReference type="Google" id="ProtNLM"/>
    </source>
</evidence>
<reference evidence="1 2" key="1">
    <citation type="submission" date="2014-02" db="EMBL/GenBank/DDBJ databases">
        <title>The small core and large imbalanced accessory genome model reveals a collaborative survival strategy of Sorangium cellulosum strains in nature.</title>
        <authorList>
            <person name="Han K."/>
            <person name="Peng R."/>
            <person name="Blom J."/>
            <person name="Li Y.-Z."/>
        </authorList>
    </citation>
    <scope>NUCLEOTIDE SEQUENCE [LARGE SCALE GENOMIC DNA]</scope>
    <source>
        <strain evidence="1 2">So0008-312</strain>
    </source>
</reference>
<sequence>MARPRSAPTADAAIVGVGARSPSGLTALQVAMSARARKFVPRESHLIDRHGERIATARLRSIADNVIGFDRLAALAGPALVQAASPWTSQRARSADVPLPVIVALPSAARPGFDPRLRRDLLRTLEFRAGVALDHARSELISQCRGGGIAAFERALARLHRGEDEAIAVGGVDSYFDPDALEHLDAELRLHGLDTENGIVPGEGAAFLVLATRARAGSLPRHGRLLAAATEDEPRPWGSEEPSLGSGITHAVRRALEAAALGPRAVAWVLTDVANERHRVDEWSYAFARNHAAFTSDVVHDQPLLKVGDVGAASAAMLAAIALVRWQTRSAVGPAALIAAHSDGPERGAMVLSGEEAP</sequence>
<dbReference type="InterPro" id="IPR016039">
    <property type="entry name" value="Thiolase-like"/>
</dbReference>
<dbReference type="Proteomes" id="UP000075260">
    <property type="component" value="Unassembled WGS sequence"/>
</dbReference>
<organism evidence="1 2">
    <name type="scientific">Sorangium cellulosum</name>
    <name type="common">Polyangium cellulosum</name>
    <dbReference type="NCBI Taxonomy" id="56"/>
    <lineage>
        <taxon>Bacteria</taxon>
        <taxon>Pseudomonadati</taxon>
        <taxon>Myxococcota</taxon>
        <taxon>Polyangia</taxon>
        <taxon>Polyangiales</taxon>
        <taxon>Polyangiaceae</taxon>
        <taxon>Sorangium</taxon>
    </lineage>
</organism>
<evidence type="ECO:0000313" key="1">
    <source>
        <dbReference type="EMBL" id="KYF70857.1"/>
    </source>
</evidence>
<name>A0A150QS63_SORCE</name>
<dbReference type="GO" id="GO:0016746">
    <property type="term" value="F:acyltransferase activity"/>
    <property type="evidence" value="ECO:0007669"/>
    <property type="project" value="InterPro"/>
</dbReference>
<gene>
    <name evidence="1" type="ORF">BE15_30595</name>
</gene>
<accession>A0A150QS63</accession>
<dbReference type="EMBL" id="JEMA01000372">
    <property type="protein sequence ID" value="KYF70857.1"/>
    <property type="molecule type" value="Genomic_DNA"/>
</dbReference>
<comment type="caution">
    <text evidence="1">The sequence shown here is derived from an EMBL/GenBank/DDBJ whole genome shotgun (WGS) entry which is preliminary data.</text>
</comment>
<evidence type="ECO:0000313" key="2">
    <source>
        <dbReference type="Proteomes" id="UP000075260"/>
    </source>
</evidence>
<dbReference type="SUPFAM" id="SSF53901">
    <property type="entry name" value="Thiolase-like"/>
    <property type="match status" value="2"/>
</dbReference>
<dbReference type="AlphaFoldDB" id="A0A150QS63"/>
<dbReference type="Gene3D" id="3.40.47.10">
    <property type="match status" value="1"/>
</dbReference>
<protein>
    <recommendedName>
        <fullName evidence="3">3-oxoacyl-ACP synthase</fullName>
    </recommendedName>
</protein>